<reference evidence="15 16" key="1">
    <citation type="journal article" date="2011" name="Stand. Genomic Sci.">
        <title>Complete genome sequence of the acetate-degrading sulfate reducer Desulfobacca acetoxidans type strain (ASRB2).</title>
        <authorList>
            <person name="Goker M."/>
            <person name="Teshima H."/>
            <person name="Lapidus A."/>
            <person name="Nolan M."/>
            <person name="Lucas S."/>
            <person name="Hammon N."/>
            <person name="Deshpande S."/>
            <person name="Cheng J.F."/>
            <person name="Tapia R."/>
            <person name="Han C."/>
            <person name="Goodwin L."/>
            <person name="Pitluck S."/>
            <person name="Huntemann M."/>
            <person name="Liolios K."/>
            <person name="Ivanova N."/>
            <person name="Pagani I."/>
            <person name="Mavromatis K."/>
            <person name="Ovchinikova G."/>
            <person name="Pati A."/>
            <person name="Chen A."/>
            <person name="Palaniappan K."/>
            <person name="Land M."/>
            <person name="Hauser L."/>
            <person name="Brambilla E.M."/>
            <person name="Rohde M."/>
            <person name="Spring S."/>
            <person name="Detter J.C."/>
            <person name="Woyke T."/>
            <person name="Bristow J."/>
            <person name="Eisen J.A."/>
            <person name="Markowitz V."/>
            <person name="Hugenholtz P."/>
            <person name="Kyrpides N.C."/>
            <person name="Klenk H.P."/>
        </authorList>
    </citation>
    <scope>NUCLEOTIDE SEQUENCE [LARGE SCALE GENOMIC DNA]</scope>
    <source>
        <strain evidence="16">ATCC 700848 / DSM 11109 / ASRB2</strain>
    </source>
</reference>
<keyword evidence="7" id="KW-0406">Ion transport</keyword>
<dbReference type="InterPro" id="IPR012910">
    <property type="entry name" value="Plug_dom"/>
</dbReference>
<evidence type="ECO:0000259" key="13">
    <source>
        <dbReference type="Pfam" id="PF00593"/>
    </source>
</evidence>
<comment type="subcellular location">
    <subcellularLocation>
        <location evidence="1 11">Cell outer membrane</location>
        <topology evidence="1 11">Multi-pass membrane protein</topology>
    </subcellularLocation>
</comment>
<evidence type="ECO:0000313" key="15">
    <source>
        <dbReference type="EMBL" id="AEB08008.1"/>
    </source>
</evidence>
<sequence>MALRCLLMLIVWTICMISDSVFAVEHKLEQVIITTESLKFKEEKEKEPAMIKIFTSQDIEKMNLKDAWDILYHISGITLMKYTGGGIGQARVAIRGQMLHAGANHFAVFLDDVPLNEPGGAGPIFAGQADLNSITPEMIDYVEVIKGPFDIDAGDFNTAAVIKFYTKKYSKKSSITAEGGSYGYARGQASLSNEFLSNFKHFTSIEFKRQDGFADNTDIDYFVNANSNITYGDLNANHTTLSLTAFSYDAKVPTGFGKVYWDGGAWKLAPNDSDGRTKDEARFALNNVWIISPQWKWTNLAWARYWQGTWWEDTHLVWTGSQQREQYQKRNDFGYRSHLDYDTEIWGRYFQAIVGFDFRKDFYDTDQWRTDGHRNRVNKTLGFDGDYIQVASYFKMQMDIVPSVRAYVGLRYDHIRYDVDSEFSDNFKVESNPVSPKGGVTWQATENISFFVQASKGTRTPDPQYANEDGVTTSINYEIGSKGHFLGGRLNYMISGYYTQLKDVNVRETASQKYLFTGDQNVPGVEVELSANVIKPLTLWATFGYNWAEWENPKDVEGKGIVGVDPWDFSLGADYDSGFGIRGRIEYITNGRQWMNSNYDRREPKTYQIINLLLMYNPMKNLEIFLKANNLLDERYCTWPAYDFYRPEPGINFTGGLKLSF</sequence>
<evidence type="ECO:0000259" key="14">
    <source>
        <dbReference type="Pfam" id="PF07715"/>
    </source>
</evidence>
<dbReference type="Pfam" id="PF00593">
    <property type="entry name" value="TonB_dep_Rec_b-barrel"/>
    <property type="match status" value="1"/>
</dbReference>
<dbReference type="HOGENOM" id="CLU_407554_0_0_7"/>
<keyword evidence="9 11" id="KW-0472">Membrane</keyword>
<dbReference type="SUPFAM" id="SSF56935">
    <property type="entry name" value="Porins"/>
    <property type="match status" value="1"/>
</dbReference>
<evidence type="ECO:0000256" key="6">
    <source>
        <dbReference type="ARBA" id="ARBA00023004"/>
    </source>
</evidence>
<dbReference type="InterPro" id="IPR036942">
    <property type="entry name" value="Beta-barrel_TonB_sf"/>
</dbReference>
<dbReference type="KEGG" id="dao:Desac_0111"/>
<evidence type="ECO:0000256" key="7">
    <source>
        <dbReference type="ARBA" id="ARBA00023065"/>
    </source>
</evidence>
<dbReference type="Proteomes" id="UP000000483">
    <property type="component" value="Chromosome"/>
</dbReference>
<dbReference type="InterPro" id="IPR037066">
    <property type="entry name" value="Plug_dom_sf"/>
</dbReference>
<dbReference type="InterPro" id="IPR000531">
    <property type="entry name" value="Beta-barrel_TonB"/>
</dbReference>
<dbReference type="Gene3D" id="2.40.170.20">
    <property type="entry name" value="TonB-dependent receptor, beta-barrel domain"/>
    <property type="match status" value="1"/>
</dbReference>
<dbReference type="eggNOG" id="COG4773">
    <property type="taxonomic scope" value="Bacteria"/>
</dbReference>
<evidence type="ECO:0000256" key="8">
    <source>
        <dbReference type="ARBA" id="ARBA00023077"/>
    </source>
</evidence>
<keyword evidence="5 11" id="KW-0812">Transmembrane</keyword>
<evidence type="ECO:0000256" key="9">
    <source>
        <dbReference type="ARBA" id="ARBA00023136"/>
    </source>
</evidence>
<evidence type="ECO:0000256" key="2">
    <source>
        <dbReference type="ARBA" id="ARBA00022448"/>
    </source>
</evidence>
<evidence type="ECO:0000256" key="12">
    <source>
        <dbReference type="RuleBase" id="RU003357"/>
    </source>
</evidence>
<keyword evidence="4" id="KW-0410">Iron transport</keyword>
<dbReference type="GO" id="GO:0009279">
    <property type="term" value="C:cell outer membrane"/>
    <property type="evidence" value="ECO:0007669"/>
    <property type="project" value="UniProtKB-SubCell"/>
</dbReference>
<evidence type="ECO:0000256" key="10">
    <source>
        <dbReference type="ARBA" id="ARBA00023237"/>
    </source>
</evidence>
<gene>
    <name evidence="15" type="ordered locus">Desac_0111</name>
</gene>
<evidence type="ECO:0000256" key="5">
    <source>
        <dbReference type="ARBA" id="ARBA00022692"/>
    </source>
</evidence>
<accession>F2NJ50</accession>
<dbReference type="GO" id="GO:0006826">
    <property type="term" value="P:iron ion transport"/>
    <property type="evidence" value="ECO:0007669"/>
    <property type="project" value="UniProtKB-KW"/>
</dbReference>
<keyword evidence="3 11" id="KW-1134">Transmembrane beta strand</keyword>
<dbReference type="STRING" id="880072.Desac_0111"/>
<comment type="similarity">
    <text evidence="11 12">Belongs to the TonB-dependent receptor family.</text>
</comment>
<keyword evidence="10 11" id="KW-0998">Cell outer membrane</keyword>
<evidence type="ECO:0000313" key="16">
    <source>
        <dbReference type="Proteomes" id="UP000000483"/>
    </source>
</evidence>
<evidence type="ECO:0000256" key="4">
    <source>
        <dbReference type="ARBA" id="ARBA00022496"/>
    </source>
</evidence>
<dbReference type="AlphaFoldDB" id="F2NJ50"/>
<feature type="domain" description="TonB-dependent receptor plug" evidence="14">
    <location>
        <begin position="44"/>
        <end position="161"/>
    </location>
</feature>
<keyword evidence="15" id="KW-0675">Receptor</keyword>
<keyword evidence="16" id="KW-1185">Reference proteome</keyword>
<keyword evidence="8 12" id="KW-0798">TonB box</keyword>
<protein>
    <submittedName>
        <fullName evidence="15">TonB-dependent receptor</fullName>
    </submittedName>
</protein>
<dbReference type="PANTHER" id="PTHR32552">
    <property type="entry name" value="FERRICHROME IRON RECEPTOR-RELATED"/>
    <property type="match status" value="1"/>
</dbReference>
<dbReference type="OrthoDB" id="99480at2"/>
<dbReference type="PANTHER" id="PTHR32552:SF81">
    <property type="entry name" value="TONB-DEPENDENT OUTER MEMBRANE RECEPTOR"/>
    <property type="match status" value="1"/>
</dbReference>
<name>F2NJ50_DESAR</name>
<keyword evidence="6" id="KW-0408">Iron</keyword>
<evidence type="ECO:0000256" key="3">
    <source>
        <dbReference type="ARBA" id="ARBA00022452"/>
    </source>
</evidence>
<dbReference type="InterPro" id="IPR039426">
    <property type="entry name" value="TonB-dep_rcpt-like"/>
</dbReference>
<dbReference type="Gene3D" id="2.170.130.10">
    <property type="entry name" value="TonB-dependent receptor, plug domain"/>
    <property type="match status" value="1"/>
</dbReference>
<evidence type="ECO:0000256" key="11">
    <source>
        <dbReference type="PROSITE-ProRule" id="PRU01360"/>
    </source>
</evidence>
<proteinExistence type="inferred from homology"/>
<evidence type="ECO:0000256" key="1">
    <source>
        <dbReference type="ARBA" id="ARBA00004571"/>
    </source>
</evidence>
<organism evidence="15 16">
    <name type="scientific">Desulfobacca acetoxidans (strain ATCC 700848 / DSM 11109 / ASRB2)</name>
    <dbReference type="NCBI Taxonomy" id="880072"/>
    <lineage>
        <taxon>Bacteria</taxon>
        <taxon>Pseudomonadati</taxon>
        <taxon>Thermodesulfobacteriota</taxon>
        <taxon>Desulfobaccia</taxon>
        <taxon>Desulfobaccales</taxon>
        <taxon>Desulfobaccaceae</taxon>
        <taxon>Desulfobacca</taxon>
    </lineage>
</organism>
<dbReference type="EMBL" id="CP002629">
    <property type="protein sequence ID" value="AEB08008.1"/>
    <property type="molecule type" value="Genomic_DNA"/>
</dbReference>
<dbReference type="PROSITE" id="PS52016">
    <property type="entry name" value="TONB_DEPENDENT_REC_3"/>
    <property type="match status" value="1"/>
</dbReference>
<dbReference type="Pfam" id="PF07715">
    <property type="entry name" value="Plug"/>
    <property type="match status" value="1"/>
</dbReference>
<reference evidence="16" key="2">
    <citation type="submission" date="2011-03" db="EMBL/GenBank/DDBJ databases">
        <title>The complete genome of Desulfobacca acetoxidans DSM 11109.</title>
        <authorList>
            <consortium name="US DOE Joint Genome Institute (JGI-PGF)"/>
            <person name="Lucas S."/>
            <person name="Copeland A."/>
            <person name="Lapidus A."/>
            <person name="Bruce D."/>
            <person name="Goodwin L."/>
            <person name="Pitluck S."/>
            <person name="Peters L."/>
            <person name="Kyrpides N."/>
            <person name="Mavromatis K."/>
            <person name="Ivanova N."/>
            <person name="Ovchinnikova G."/>
            <person name="Teshima H."/>
            <person name="Detter J.C."/>
            <person name="Han C."/>
            <person name="Land M."/>
            <person name="Hauser L."/>
            <person name="Markowitz V."/>
            <person name="Cheng J.-F."/>
            <person name="Hugenholtz P."/>
            <person name="Woyke T."/>
            <person name="Wu D."/>
            <person name="Spring S."/>
            <person name="Schueler E."/>
            <person name="Brambilla E."/>
            <person name="Klenk H.-P."/>
            <person name="Eisen J.A."/>
        </authorList>
    </citation>
    <scope>NUCLEOTIDE SEQUENCE [LARGE SCALE GENOMIC DNA]</scope>
    <source>
        <strain evidence="16">ATCC 700848 / DSM 11109 / ASRB2</strain>
    </source>
</reference>
<feature type="domain" description="TonB-dependent receptor-like beta-barrel" evidence="13">
    <location>
        <begin position="233"/>
        <end position="631"/>
    </location>
</feature>
<keyword evidence="2 11" id="KW-0813">Transport</keyword>